<dbReference type="EMBL" id="DVFJ01000030">
    <property type="protein sequence ID" value="HIQ72207.1"/>
    <property type="molecule type" value="Genomic_DNA"/>
</dbReference>
<evidence type="ECO:0000259" key="6">
    <source>
        <dbReference type="Pfam" id="PF04542"/>
    </source>
</evidence>
<dbReference type="GO" id="GO:0016987">
    <property type="term" value="F:sigma factor activity"/>
    <property type="evidence" value="ECO:0007669"/>
    <property type="project" value="UniProtKB-KW"/>
</dbReference>
<dbReference type="InterPro" id="IPR014284">
    <property type="entry name" value="RNA_pol_sigma-70_dom"/>
</dbReference>
<comment type="similarity">
    <text evidence="1">Belongs to the sigma-70 factor family. ECF subfamily.</text>
</comment>
<evidence type="ECO:0000313" key="8">
    <source>
        <dbReference type="EMBL" id="HIQ72207.1"/>
    </source>
</evidence>
<dbReference type="InterPro" id="IPR013325">
    <property type="entry name" value="RNA_pol_sigma_r2"/>
</dbReference>
<feature type="domain" description="RNA polymerase sigma factor 70 region 4 type 2" evidence="7">
    <location>
        <begin position="95"/>
        <end position="142"/>
    </location>
</feature>
<dbReference type="InterPro" id="IPR007627">
    <property type="entry name" value="RNA_pol_sigma70_r2"/>
</dbReference>
<accession>A0A9D0ZAN0</accession>
<reference evidence="8" key="2">
    <citation type="journal article" date="2021" name="PeerJ">
        <title>Extensive microbial diversity within the chicken gut microbiome revealed by metagenomics and culture.</title>
        <authorList>
            <person name="Gilroy R."/>
            <person name="Ravi A."/>
            <person name="Getino M."/>
            <person name="Pursley I."/>
            <person name="Horton D.L."/>
            <person name="Alikhan N.F."/>
            <person name="Baker D."/>
            <person name="Gharbi K."/>
            <person name="Hall N."/>
            <person name="Watson M."/>
            <person name="Adriaenssens E.M."/>
            <person name="Foster-Nyarko E."/>
            <person name="Jarju S."/>
            <person name="Secka A."/>
            <person name="Antonio M."/>
            <person name="Oren A."/>
            <person name="Chaudhuri R.R."/>
            <person name="La Ragione R."/>
            <person name="Hildebrand F."/>
            <person name="Pallen M.J."/>
        </authorList>
    </citation>
    <scope>NUCLEOTIDE SEQUENCE</scope>
    <source>
        <strain evidence="8">ChiSxjej2B14-6234</strain>
    </source>
</reference>
<dbReference type="InterPro" id="IPR013249">
    <property type="entry name" value="RNA_pol_sigma70_r4_t2"/>
</dbReference>
<sequence>MHEPDYGLMSYERLMRYALRLTGRRADAEDLVQTAYLRALEHGDALYDQGPEAWSAWLHRTVRNAFIDQCRRRARQVLTQEEPQAAWEDDLTGLEVRDLLSRLPEHLAEPLRLRCLEGLNSTQIAERLHMPAATVRTRLRAAAMLMKKWKGEGKL</sequence>
<dbReference type="SUPFAM" id="SSF88659">
    <property type="entry name" value="Sigma3 and sigma4 domains of RNA polymerase sigma factors"/>
    <property type="match status" value="1"/>
</dbReference>
<evidence type="ECO:0000256" key="3">
    <source>
        <dbReference type="ARBA" id="ARBA00023082"/>
    </source>
</evidence>
<dbReference type="Gene3D" id="1.10.1740.10">
    <property type="match status" value="1"/>
</dbReference>
<dbReference type="AlphaFoldDB" id="A0A9D0ZAN0"/>
<evidence type="ECO:0000256" key="1">
    <source>
        <dbReference type="ARBA" id="ARBA00010641"/>
    </source>
</evidence>
<keyword evidence="3" id="KW-0731">Sigma factor</keyword>
<dbReference type="Proteomes" id="UP000886887">
    <property type="component" value="Unassembled WGS sequence"/>
</dbReference>
<organism evidence="8 9">
    <name type="scientific">Candidatus Onthenecus intestinigallinarum</name>
    <dbReference type="NCBI Taxonomy" id="2840875"/>
    <lineage>
        <taxon>Bacteria</taxon>
        <taxon>Bacillati</taxon>
        <taxon>Bacillota</taxon>
        <taxon>Clostridia</taxon>
        <taxon>Eubacteriales</taxon>
        <taxon>Candidatus Onthenecus</taxon>
    </lineage>
</organism>
<dbReference type="PANTHER" id="PTHR43133">
    <property type="entry name" value="RNA POLYMERASE ECF-TYPE SIGMA FACTO"/>
    <property type="match status" value="1"/>
</dbReference>
<dbReference type="InterPro" id="IPR039425">
    <property type="entry name" value="RNA_pol_sigma-70-like"/>
</dbReference>
<dbReference type="PANTHER" id="PTHR43133:SF8">
    <property type="entry name" value="RNA POLYMERASE SIGMA FACTOR HI_1459-RELATED"/>
    <property type="match status" value="1"/>
</dbReference>
<dbReference type="Pfam" id="PF04542">
    <property type="entry name" value="Sigma70_r2"/>
    <property type="match status" value="1"/>
</dbReference>
<comment type="caution">
    <text evidence="8">The sequence shown here is derived from an EMBL/GenBank/DDBJ whole genome shotgun (WGS) entry which is preliminary data.</text>
</comment>
<keyword evidence="5" id="KW-0804">Transcription</keyword>
<dbReference type="NCBIfam" id="TIGR02937">
    <property type="entry name" value="sigma70-ECF"/>
    <property type="match status" value="1"/>
</dbReference>
<evidence type="ECO:0000256" key="5">
    <source>
        <dbReference type="ARBA" id="ARBA00023163"/>
    </source>
</evidence>
<proteinExistence type="inferred from homology"/>
<protein>
    <submittedName>
        <fullName evidence="8">RNA polymerase sigma factor</fullName>
    </submittedName>
</protein>
<gene>
    <name evidence="8" type="ORF">IAB73_08390</name>
</gene>
<dbReference type="GO" id="GO:0006352">
    <property type="term" value="P:DNA-templated transcription initiation"/>
    <property type="evidence" value="ECO:0007669"/>
    <property type="project" value="InterPro"/>
</dbReference>
<dbReference type="SUPFAM" id="SSF88946">
    <property type="entry name" value="Sigma2 domain of RNA polymerase sigma factors"/>
    <property type="match status" value="1"/>
</dbReference>
<dbReference type="Pfam" id="PF08281">
    <property type="entry name" value="Sigma70_r4_2"/>
    <property type="match status" value="1"/>
</dbReference>
<evidence type="ECO:0000256" key="2">
    <source>
        <dbReference type="ARBA" id="ARBA00023015"/>
    </source>
</evidence>
<evidence type="ECO:0000259" key="7">
    <source>
        <dbReference type="Pfam" id="PF08281"/>
    </source>
</evidence>
<dbReference type="InterPro" id="IPR036388">
    <property type="entry name" value="WH-like_DNA-bd_sf"/>
</dbReference>
<feature type="domain" description="RNA polymerase sigma-70 region 2" evidence="6">
    <location>
        <begin position="12"/>
        <end position="75"/>
    </location>
</feature>
<reference evidence="8" key="1">
    <citation type="submission" date="2020-10" db="EMBL/GenBank/DDBJ databases">
        <authorList>
            <person name="Gilroy R."/>
        </authorList>
    </citation>
    <scope>NUCLEOTIDE SEQUENCE</scope>
    <source>
        <strain evidence="8">ChiSxjej2B14-6234</strain>
    </source>
</reference>
<keyword evidence="4" id="KW-0238">DNA-binding</keyword>
<name>A0A9D0ZAN0_9FIRM</name>
<evidence type="ECO:0000313" key="9">
    <source>
        <dbReference type="Proteomes" id="UP000886887"/>
    </source>
</evidence>
<evidence type="ECO:0000256" key="4">
    <source>
        <dbReference type="ARBA" id="ARBA00023125"/>
    </source>
</evidence>
<dbReference type="Gene3D" id="1.10.10.10">
    <property type="entry name" value="Winged helix-like DNA-binding domain superfamily/Winged helix DNA-binding domain"/>
    <property type="match status" value="1"/>
</dbReference>
<keyword evidence="2" id="KW-0805">Transcription regulation</keyword>
<dbReference type="InterPro" id="IPR013324">
    <property type="entry name" value="RNA_pol_sigma_r3/r4-like"/>
</dbReference>
<dbReference type="GO" id="GO:0003677">
    <property type="term" value="F:DNA binding"/>
    <property type="evidence" value="ECO:0007669"/>
    <property type="project" value="UniProtKB-KW"/>
</dbReference>